<gene>
    <name evidence="3" type="ORF">RN606_01425</name>
    <name evidence="4" type="ORF">RN607_01700</name>
</gene>
<keyword evidence="1" id="KW-0812">Transmembrane</keyword>
<keyword evidence="1" id="KW-0472">Membrane</keyword>
<dbReference type="RefSeq" id="WP_313499188.1">
    <property type="nucleotide sequence ID" value="NZ_CP134879.1"/>
</dbReference>
<organism evidence="3 5">
    <name type="scientific">Demequina capsici</name>
    <dbReference type="NCBI Taxonomy" id="3075620"/>
    <lineage>
        <taxon>Bacteria</taxon>
        <taxon>Bacillati</taxon>
        <taxon>Actinomycetota</taxon>
        <taxon>Actinomycetes</taxon>
        <taxon>Micrococcales</taxon>
        <taxon>Demequinaceae</taxon>
        <taxon>Demequina</taxon>
    </lineage>
</organism>
<reference evidence="3 5" key="1">
    <citation type="submission" date="2023-09" db="EMBL/GenBank/DDBJ databases">
        <title>Demequina sp. a novel bacteria isolated from Capsicum annuum.</title>
        <authorList>
            <person name="Humaira Z."/>
            <person name="Lee J."/>
            <person name="Cho D."/>
        </authorList>
    </citation>
    <scope>NUCLEOTIDE SEQUENCE [LARGE SCALE GENOMIC DNA]</scope>
    <source>
        <strain evidence="3 5">OYTSA14</strain>
        <strain evidence="4">PMTSA13</strain>
    </source>
</reference>
<feature type="transmembrane region" description="Helical" evidence="1">
    <location>
        <begin position="20"/>
        <end position="43"/>
    </location>
</feature>
<dbReference type="KEGG" id="dcp:RN607_01700"/>
<sequence>MTAPSHGAGPRRLGDRGSAAVELAAAMPAVVLLLGAVVSAGVWGAKQIAAQQAAGAAARAVVVDAAGQAEIAARDAVGPGVTVSVSQVGSRATVTVTVPCGGWLPDATAVVVVPDAP</sequence>
<accession>A0AA96J752</accession>
<protein>
    <submittedName>
        <fullName evidence="3">TadE/TadG family type IV pilus assembly protein</fullName>
    </submittedName>
</protein>
<dbReference type="Proteomes" id="UP001304125">
    <property type="component" value="Chromosome"/>
</dbReference>
<accession>A0AA96FCB9</accession>
<dbReference type="EMBL" id="CP134879">
    <property type="protein sequence ID" value="WNM24837.1"/>
    <property type="molecule type" value="Genomic_DNA"/>
</dbReference>
<keyword evidence="1" id="KW-1133">Transmembrane helix</keyword>
<evidence type="ECO:0000313" key="4">
    <source>
        <dbReference type="EMBL" id="WNM27744.1"/>
    </source>
</evidence>
<dbReference type="Proteomes" id="UP001303408">
    <property type="component" value="Chromosome"/>
</dbReference>
<dbReference type="InterPro" id="IPR012495">
    <property type="entry name" value="TadE-like_dom"/>
</dbReference>
<dbReference type="AlphaFoldDB" id="A0AA96J752"/>
<evidence type="ECO:0000313" key="5">
    <source>
        <dbReference type="Proteomes" id="UP001304125"/>
    </source>
</evidence>
<name>A0AA96J752_9MICO</name>
<proteinExistence type="predicted"/>
<dbReference type="Pfam" id="PF07811">
    <property type="entry name" value="TadE"/>
    <property type="match status" value="1"/>
</dbReference>
<dbReference type="EMBL" id="CP134880">
    <property type="protein sequence ID" value="WNM27744.1"/>
    <property type="molecule type" value="Genomic_DNA"/>
</dbReference>
<evidence type="ECO:0000259" key="2">
    <source>
        <dbReference type="Pfam" id="PF07811"/>
    </source>
</evidence>
<evidence type="ECO:0000313" key="3">
    <source>
        <dbReference type="EMBL" id="WNM24837.1"/>
    </source>
</evidence>
<evidence type="ECO:0000256" key="1">
    <source>
        <dbReference type="SAM" id="Phobius"/>
    </source>
</evidence>
<keyword evidence="5" id="KW-1185">Reference proteome</keyword>
<feature type="domain" description="TadE-like" evidence="2">
    <location>
        <begin position="17"/>
        <end position="59"/>
    </location>
</feature>